<sequence length="102" mass="11659">MSLRWLADLLKNSREATAKSIELDLLLHNSKRNHYRGYVTGEEPPTRVRNLIGARKVLFTVFGGHIKCGMCIGCIGQKYDREHICSRCFIAARIENGRRKAQ</sequence>
<dbReference type="EMBL" id="SNRW01037138">
    <property type="protein sequence ID" value="KAA6353967.1"/>
    <property type="molecule type" value="Genomic_DNA"/>
</dbReference>
<accession>A0A5J4T6T6</accession>
<dbReference type="AlphaFoldDB" id="A0A5J4T6T6"/>
<reference evidence="1 2" key="1">
    <citation type="submission" date="2019-03" db="EMBL/GenBank/DDBJ databases">
        <title>Single cell metagenomics reveals metabolic interactions within the superorganism composed of flagellate Streblomastix strix and complex community of Bacteroidetes bacteria on its surface.</title>
        <authorList>
            <person name="Treitli S.C."/>
            <person name="Kolisko M."/>
            <person name="Husnik F."/>
            <person name="Keeling P."/>
            <person name="Hampl V."/>
        </authorList>
    </citation>
    <scope>NUCLEOTIDE SEQUENCE [LARGE SCALE GENOMIC DNA]</scope>
    <source>
        <strain evidence="1">ST1C</strain>
    </source>
</reference>
<protein>
    <submittedName>
        <fullName evidence="1">Uncharacterized protein</fullName>
    </submittedName>
</protein>
<gene>
    <name evidence="1" type="ORF">EZS28_050507</name>
</gene>
<name>A0A5J4T6T6_9EUKA</name>
<comment type="caution">
    <text evidence="1">The sequence shown here is derived from an EMBL/GenBank/DDBJ whole genome shotgun (WGS) entry which is preliminary data.</text>
</comment>
<proteinExistence type="predicted"/>
<organism evidence="1 2">
    <name type="scientific">Streblomastix strix</name>
    <dbReference type="NCBI Taxonomy" id="222440"/>
    <lineage>
        <taxon>Eukaryota</taxon>
        <taxon>Metamonada</taxon>
        <taxon>Preaxostyla</taxon>
        <taxon>Oxymonadida</taxon>
        <taxon>Streblomastigidae</taxon>
        <taxon>Streblomastix</taxon>
    </lineage>
</organism>
<evidence type="ECO:0000313" key="1">
    <source>
        <dbReference type="EMBL" id="KAA6353967.1"/>
    </source>
</evidence>
<evidence type="ECO:0000313" key="2">
    <source>
        <dbReference type="Proteomes" id="UP000324800"/>
    </source>
</evidence>
<dbReference type="Proteomes" id="UP000324800">
    <property type="component" value="Unassembled WGS sequence"/>
</dbReference>